<dbReference type="Gene3D" id="2.40.340.10">
    <property type="entry name" value="MoeA, C-terminal, domain IV"/>
    <property type="match status" value="1"/>
</dbReference>
<dbReference type="Pfam" id="PF03453">
    <property type="entry name" value="MoeA_N"/>
    <property type="match status" value="1"/>
</dbReference>
<dbReference type="NCBIfam" id="TIGR00177">
    <property type="entry name" value="molyb_syn"/>
    <property type="match status" value="1"/>
</dbReference>
<dbReference type="Pfam" id="PF03454">
    <property type="entry name" value="MoeA_C"/>
    <property type="match status" value="1"/>
</dbReference>
<evidence type="ECO:0000256" key="6">
    <source>
        <dbReference type="ARBA" id="ARBA00022679"/>
    </source>
</evidence>
<dbReference type="InterPro" id="IPR001453">
    <property type="entry name" value="MoaB/Mog_dom"/>
</dbReference>
<organism evidence="13 14">
    <name type="scientific">Candidatus Danuiimicrobium aquiferis</name>
    <dbReference type="NCBI Taxonomy" id="1801832"/>
    <lineage>
        <taxon>Bacteria</taxon>
        <taxon>Pseudomonadati</taxon>
        <taxon>Candidatus Omnitrophota</taxon>
        <taxon>Candidatus Danuiimicrobium</taxon>
    </lineage>
</organism>
<evidence type="ECO:0000256" key="1">
    <source>
        <dbReference type="ARBA" id="ARBA00001946"/>
    </source>
</evidence>
<evidence type="ECO:0000256" key="3">
    <source>
        <dbReference type="ARBA" id="ARBA00005046"/>
    </source>
</evidence>
<dbReference type="InterPro" id="IPR036688">
    <property type="entry name" value="MoeA_C_domain_IV_sf"/>
</dbReference>
<feature type="domain" description="MoaB/Mog" evidence="12">
    <location>
        <begin position="178"/>
        <end position="315"/>
    </location>
</feature>
<dbReference type="InterPro" id="IPR036425">
    <property type="entry name" value="MoaB/Mog-like_dom_sf"/>
</dbReference>
<evidence type="ECO:0000256" key="4">
    <source>
        <dbReference type="ARBA" id="ARBA00010763"/>
    </source>
</evidence>
<dbReference type="GO" id="GO:0006777">
    <property type="term" value="P:Mo-molybdopterin cofactor biosynthetic process"/>
    <property type="evidence" value="ECO:0007669"/>
    <property type="project" value="UniProtKB-UniRule"/>
</dbReference>
<dbReference type="PANTHER" id="PTHR10192">
    <property type="entry name" value="MOLYBDOPTERIN BIOSYNTHESIS PROTEIN"/>
    <property type="match status" value="1"/>
</dbReference>
<evidence type="ECO:0000256" key="9">
    <source>
        <dbReference type="ARBA" id="ARBA00023150"/>
    </source>
</evidence>
<dbReference type="FunFam" id="2.170.190.11:FF:000001">
    <property type="entry name" value="Molybdopterin molybdenumtransferase"/>
    <property type="match status" value="1"/>
</dbReference>
<dbReference type="NCBIfam" id="NF045515">
    <property type="entry name" value="Glp_gephyrin"/>
    <property type="match status" value="1"/>
</dbReference>
<dbReference type="GO" id="GO:0005829">
    <property type="term" value="C:cytosol"/>
    <property type="evidence" value="ECO:0007669"/>
    <property type="project" value="TreeGrafter"/>
</dbReference>
<evidence type="ECO:0000259" key="12">
    <source>
        <dbReference type="SMART" id="SM00852"/>
    </source>
</evidence>
<comment type="caution">
    <text evidence="13">The sequence shown here is derived from an EMBL/GenBank/DDBJ whole genome shotgun (WGS) entry which is preliminary data.</text>
</comment>
<reference evidence="13 14" key="1">
    <citation type="journal article" date="2016" name="Nat. Commun.">
        <title>Thousands of microbial genomes shed light on interconnected biogeochemical processes in an aquifer system.</title>
        <authorList>
            <person name="Anantharaman K."/>
            <person name="Brown C.T."/>
            <person name="Hug L.A."/>
            <person name="Sharon I."/>
            <person name="Castelle C.J."/>
            <person name="Probst A.J."/>
            <person name="Thomas B.C."/>
            <person name="Singh A."/>
            <person name="Wilkins M.J."/>
            <person name="Karaoz U."/>
            <person name="Brodie E.L."/>
            <person name="Williams K.H."/>
            <person name="Hubbard S.S."/>
            <person name="Banfield J.F."/>
        </authorList>
    </citation>
    <scope>NUCLEOTIDE SEQUENCE [LARGE SCALE GENOMIC DNA]</scope>
</reference>
<evidence type="ECO:0000256" key="5">
    <source>
        <dbReference type="ARBA" id="ARBA00022505"/>
    </source>
</evidence>
<keyword evidence="7 11" id="KW-0479">Metal-binding</keyword>
<dbReference type="SMART" id="SM00852">
    <property type="entry name" value="MoCF_biosynth"/>
    <property type="match status" value="1"/>
</dbReference>
<keyword evidence="5 11" id="KW-0500">Molybdenum</keyword>
<comment type="function">
    <text evidence="2 11">Catalyzes the insertion of molybdate into adenylated molybdopterin with the concomitant release of AMP.</text>
</comment>
<dbReference type="CDD" id="cd00887">
    <property type="entry name" value="MoeA"/>
    <property type="match status" value="1"/>
</dbReference>
<dbReference type="InterPro" id="IPR005110">
    <property type="entry name" value="MoeA_linker/N"/>
</dbReference>
<keyword evidence="8 11" id="KW-0460">Magnesium</keyword>
<dbReference type="PANTHER" id="PTHR10192:SF5">
    <property type="entry name" value="GEPHYRIN"/>
    <property type="match status" value="1"/>
</dbReference>
<dbReference type="InterPro" id="IPR005111">
    <property type="entry name" value="MoeA_C_domain_IV"/>
</dbReference>
<dbReference type="SUPFAM" id="SSF63867">
    <property type="entry name" value="MoeA C-terminal domain-like"/>
    <property type="match status" value="1"/>
</dbReference>
<dbReference type="Pfam" id="PF00994">
    <property type="entry name" value="MoCF_biosynth"/>
    <property type="match status" value="1"/>
</dbReference>
<dbReference type="InterPro" id="IPR036135">
    <property type="entry name" value="MoeA_linker/N_sf"/>
</dbReference>
<evidence type="ECO:0000256" key="11">
    <source>
        <dbReference type="RuleBase" id="RU365090"/>
    </source>
</evidence>
<comment type="catalytic activity">
    <reaction evidence="10">
        <text>adenylyl-molybdopterin + molybdate = Mo-molybdopterin + AMP + H(+)</text>
        <dbReference type="Rhea" id="RHEA:35047"/>
        <dbReference type="ChEBI" id="CHEBI:15378"/>
        <dbReference type="ChEBI" id="CHEBI:36264"/>
        <dbReference type="ChEBI" id="CHEBI:62727"/>
        <dbReference type="ChEBI" id="CHEBI:71302"/>
        <dbReference type="ChEBI" id="CHEBI:456215"/>
        <dbReference type="EC" id="2.10.1.1"/>
    </reaction>
</comment>
<dbReference type="GO" id="GO:0061599">
    <property type="term" value="F:molybdopterin molybdotransferase activity"/>
    <property type="evidence" value="ECO:0007669"/>
    <property type="project" value="UniProtKB-UniRule"/>
</dbReference>
<dbReference type="AlphaFoldDB" id="A0A1G1KSX6"/>
<proteinExistence type="inferred from homology"/>
<comment type="similarity">
    <text evidence="4 11">Belongs to the MoeA family.</text>
</comment>
<dbReference type="SUPFAM" id="SSF53218">
    <property type="entry name" value="Molybdenum cofactor biosynthesis proteins"/>
    <property type="match status" value="1"/>
</dbReference>
<dbReference type="EMBL" id="MHFR01000054">
    <property type="protein sequence ID" value="OGW96028.1"/>
    <property type="molecule type" value="Genomic_DNA"/>
</dbReference>
<comment type="cofactor">
    <cofactor evidence="1 11">
        <name>Mg(2+)</name>
        <dbReference type="ChEBI" id="CHEBI:18420"/>
    </cofactor>
</comment>
<keyword evidence="6 11" id="KW-0808">Transferase</keyword>
<dbReference type="Gene3D" id="3.90.105.10">
    <property type="entry name" value="Molybdopterin biosynthesis moea protein, domain 2"/>
    <property type="match status" value="1"/>
</dbReference>
<dbReference type="Gene3D" id="3.40.980.10">
    <property type="entry name" value="MoaB/Mog-like domain"/>
    <property type="match status" value="1"/>
</dbReference>
<sequence>MISVNQAQRIVLKYAKPRHPRKMSLGDVLGLVLAKDISAATELPSFTNSAMDGYALRSSDTKSASTGFPISFRIAEYLPAGKIPTKKITAGTCAQIMTGALLPQGADAVIPIEETEKKRDRMKIRMPVPCGANIRYRGEDVKRGKILAKGTVIRPQEMALLAALGCDRISVCSRPTVAILSTGNELISHSERPSIGKVRDSNSWVLEALLRTEGVCPKRLGIAKDSRQDLRKKIREGLRSDILLVAGGVSVGTHDLVKSVFEELGIQQLFWKVKMKPGKPVFVGSKGKTLVFGLPGNPASGFVAFEIFVRPAIRGMAGRSDIFPVYHTAVAVHPLKHRKGKVDFLRGIVTKSKGGFLVRSAGRQGSHCFKSLCQANALIRLPENISRAVRGDKVDVLLLWGGSL</sequence>
<accession>A0A1G1KSX6</accession>
<dbReference type="Proteomes" id="UP000178187">
    <property type="component" value="Unassembled WGS sequence"/>
</dbReference>
<evidence type="ECO:0000256" key="10">
    <source>
        <dbReference type="ARBA" id="ARBA00047317"/>
    </source>
</evidence>
<evidence type="ECO:0000313" key="13">
    <source>
        <dbReference type="EMBL" id="OGW96028.1"/>
    </source>
</evidence>
<dbReference type="InterPro" id="IPR038987">
    <property type="entry name" value="MoeA-like"/>
</dbReference>
<dbReference type="UniPathway" id="UPA00344"/>
<evidence type="ECO:0000313" key="14">
    <source>
        <dbReference type="Proteomes" id="UP000178187"/>
    </source>
</evidence>
<name>A0A1G1KSX6_9BACT</name>
<dbReference type="SUPFAM" id="SSF63882">
    <property type="entry name" value="MoeA N-terminal region -like"/>
    <property type="match status" value="1"/>
</dbReference>
<protein>
    <recommendedName>
        <fullName evidence="11">Molybdopterin molybdenumtransferase</fullName>
        <ecNumber evidence="11">2.10.1.1</ecNumber>
    </recommendedName>
</protein>
<keyword evidence="9 11" id="KW-0501">Molybdenum cofactor biosynthesis</keyword>
<dbReference type="FunFam" id="3.40.980.10:FF:000004">
    <property type="entry name" value="Molybdopterin molybdenumtransferase"/>
    <property type="match status" value="1"/>
</dbReference>
<dbReference type="GO" id="GO:0046872">
    <property type="term" value="F:metal ion binding"/>
    <property type="evidence" value="ECO:0007669"/>
    <property type="project" value="UniProtKB-UniRule"/>
</dbReference>
<dbReference type="EC" id="2.10.1.1" evidence="11"/>
<evidence type="ECO:0000256" key="8">
    <source>
        <dbReference type="ARBA" id="ARBA00022842"/>
    </source>
</evidence>
<comment type="pathway">
    <text evidence="3 11">Cofactor biosynthesis; molybdopterin biosynthesis.</text>
</comment>
<dbReference type="Gene3D" id="2.170.190.11">
    <property type="entry name" value="Molybdopterin biosynthesis moea protein, domain 3"/>
    <property type="match status" value="1"/>
</dbReference>
<gene>
    <name evidence="13" type="ORF">A3G33_11010</name>
</gene>
<evidence type="ECO:0000256" key="2">
    <source>
        <dbReference type="ARBA" id="ARBA00002901"/>
    </source>
</evidence>
<evidence type="ECO:0000256" key="7">
    <source>
        <dbReference type="ARBA" id="ARBA00022723"/>
    </source>
</evidence>